<dbReference type="PANTHER" id="PTHR33885">
    <property type="entry name" value="PHAGE SHOCK PROTEIN C"/>
    <property type="match status" value="1"/>
</dbReference>
<sequence length="131" mass="15034">MNKILRSRKNRILSGVCGGIGEYFNIDPTVIRIVWIVLTMASFGTGFLAYLICSLVIPEDDGVIYHEDYGDNKMRENTPIFIGIGMIALGAFLLAKRIFPWFTIRLMNLGKYWPVLLILLGLYILYNQRER</sequence>
<gene>
    <name evidence="9" type="ORF">KQI42_05485</name>
</gene>
<name>A0ABS6E3G8_9FIRM</name>
<protein>
    <submittedName>
        <fullName evidence="9">PspC domain-containing protein</fullName>
    </submittedName>
</protein>
<evidence type="ECO:0000256" key="1">
    <source>
        <dbReference type="ARBA" id="ARBA00004162"/>
    </source>
</evidence>
<evidence type="ECO:0000313" key="10">
    <source>
        <dbReference type="Proteomes" id="UP000749471"/>
    </source>
</evidence>
<feature type="transmembrane region" description="Helical" evidence="6">
    <location>
        <begin position="77"/>
        <end position="94"/>
    </location>
</feature>
<evidence type="ECO:0000259" key="8">
    <source>
        <dbReference type="Pfam" id="PF18917"/>
    </source>
</evidence>
<dbReference type="EMBL" id="JAHLPM010000003">
    <property type="protein sequence ID" value="MBU5437450.1"/>
    <property type="molecule type" value="Genomic_DNA"/>
</dbReference>
<evidence type="ECO:0000256" key="3">
    <source>
        <dbReference type="ARBA" id="ARBA00022692"/>
    </source>
</evidence>
<feature type="transmembrane region" description="Helical" evidence="6">
    <location>
        <begin position="106"/>
        <end position="126"/>
    </location>
</feature>
<feature type="domain" description="Phage shock protein PspC N-terminal" evidence="7">
    <location>
        <begin position="3"/>
        <end position="59"/>
    </location>
</feature>
<evidence type="ECO:0000256" key="5">
    <source>
        <dbReference type="ARBA" id="ARBA00023136"/>
    </source>
</evidence>
<evidence type="ECO:0000256" key="6">
    <source>
        <dbReference type="SAM" id="Phobius"/>
    </source>
</evidence>
<keyword evidence="3 6" id="KW-0812">Transmembrane</keyword>
<feature type="transmembrane region" description="Helical" evidence="6">
    <location>
        <begin position="33"/>
        <end position="57"/>
    </location>
</feature>
<organism evidence="9 10">
    <name type="scientific">Tissierella simiarum</name>
    <dbReference type="NCBI Taxonomy" id="2841534"/>
    <lineage>
        <taxon>Bacteria</taxon>
        <taxon>Bacillati</taxon>
        <taxon>Bacillota</taxon>
        <taxon>Tissierellia</taxon>
        <taxon>Tissierellales</taxon>
        <taxon>Tissierellaceae</taxon>
        <taxon>Tissierella</taxon>
    </lineage>
</organism>
<dbReference type="InterPro" id="IPR043726">
    <property type="entry name" value="LiaI-LiaF-like_TM1"/>
</dbReference>
<evidence type="ECO:0000256" key="2">
    <source>
        <dbReference type="ARBA" id="ARBA00022475"/>
    </source>
</evidence>
<dbReference type="InterPro" id="IPR052027">
    <property type="entry name" value="PspC"/>
</dbReference>
<evidence type="ECO:0000256" key="4">
    <source>
        <dbReference type="ARBA" id="ARBA00022989"/>
    </source>
</evidence>
<keyword evidence="2" id="KW-1003">Cell membrane</keyword>
<dbReference type="Pfam" id="PF04024">
    <property type="entry name" value="PspC"/>
    <property type="match status" value="1"/>
</dbReference>
<keyword evidence="4 6" id="KW-1133">Transmembrane helix</keyword>
<proteinExistence type="predicted"/>
<dbReference type="RefSeq" id="WP_216517558.1">
    <property type="nucleotide sequence ID" value="NZ_JAHLPM010000003.1"/>
</dbReference>
<keyword evidence="10" id="KW-1185">Reference proteome</keyword>
<evidence type="ECO:0000259" key="7">
    <source>
        <dbReference type="Pfam" id="PF04024"/>
    </source>
</evidence>
<reference evidence="9 10" key="1">
    <citation type="submission" date="2021-06" db="EMBL/GenBank/DDBJ databases">
        <authorList>
            <person name="Sun Q."/>
            <person name="Li D."/>
        </authorList>
    </citation>
    <scope>NUCLEOTIDE SEQUENCE [LARGE SCALE GENOMIC DNA]</scope>
    <source>
        <strain evidence="9 10">MSJ-40</strain>
    </source>
</reference>
<dbReference type="Proteomes" id="UP000749471">
    <property type="component" value="Unassembled WGS sequence"/>
</dbReference>
<evidence type="ECO:0000313" key="9">
    <source>
        <dbReference type="EMBL" id="MBU5437450.1"/>
    </source>
</evidence>
<keyword evidence="5 6" id="KW-0472">Membrane</keyword>
<dbReference type="Pfam" id="PF18917">
    <property type="entry name" value="LiaI-LiaF-like_TM1"/>
    <property type="match status" value="1"/>
</dbReference>
<dbReference type="PANTHER" id="PTHR33885:SF3">
    <property type="entry name" value="PHAGE SHOCK PROTEIN C"/>
    <property type="match status" value="1"/>
</dbReference>
<dbReference type="InterPro" id="IPR007168">
    <property type="entry name" value="Phageshock_PspC_N"/>
</dbReference>
<feature type="domain" description="LiaI-LiaF-like transmembrane region" evidence="8">
    <location>
        <begin position="80"/>
        <end position="125"/>
    </location>
</feature>
<comment type="caution">
    <text evidence="9">The sequence shown here is derived from an EMBL/GenBank/DDBJ whole genome shotgun (WGS) entry which is preliminary data.</text>
</comment>
<accession>A0ABS6E3G8</accession>
<comment type="subcellular location">
    <subcellularLocation>
        <location evidence="1">Cell membrane</location>
        <topology evidence="1">Single-pass membrane protein</topology>
    </subcellularLocation>
</comment>